<dbReference type="PANTHER" id="PTHR46503:SF1">
    <property type="entry name" value="INTER-ALPHA-TRYPSIN INHIBITOR HEAVY CHAIN-LIKE PROTEIN"/>
    <property type="match status" value="1"/>
</dbReference>
<gene>
    <name evidence="1" type="ORF">EPI10_030119</name>
</gene>
<evidence type="ECO:0000313" key="2">
    <source>
        <dbReference type="Proteomes" id="UP000325315"/>
    </source>
</evidence>
<reference evidence="2" key="1">
    <citation type="journal article" date="2019" name="Plant Biotechnol. J.">
        <title>Genome sequencing of the Australian wild diploid species Gossypium australe highlights disease resistance and delayed gland morphogenesis.</title>
        <authorList>
            <person name="Cai Y."/>
            <person name="Cai X."/>
            <person name="Wang Q."/>
            <person name="Wang P."/>
            <person name="Zhang Y."/>
            <person name="Cai C."/>
            <person name="Xu Y."/>
            <person name="Wang K."/>
            <person name="Zhou Z."/>
            <person name="Wang C."/>
            <person name="Geng S."/>
            <person name="Li B."/>
            <person name="Dong Q."/>
            <person name="Hou Y."/>
            <person name="Wang H."/>
            <person name="Ai P."/>
            <person name="Liu Z."/>
            <person name="Yi F."/>
            <person name="Sun M."/>
            <person name="An G."/>
            <person name="Cheng J."/>
            <person name="Zhang Y."/>
            <person name="Shi Q."/>
            <person name="Xie Y."/>
            <person name="Shi X."/>
            <person name="Chang Y."/>
            <person name="Huang F."/>
            <person name="Chen Y."/>
            <person name="Hong S."/>
            <person name="Mi L."/>
            <person name="Sun Q."/>
            <person name="Zhang L."/>
            <person name="Zhou B."/>
            <person name="Peng R."/>
            <person name="Zhang X."/>
            <person name="Liu F."/>
        </authorList>
    </citation>
    <scope>NUCLEOTIDE SEQUENCE [LARGE SCALE GENOMIC DNA]</scope>
    <source>
        <strain evidence="2">cv. PA1801</strain>
    </source>
</reference>
<comment type="caution">
    <text evidence="1">The sequence shown here is derived from an EMBL/GenBank/DDBJ whole genome shotgun (WGS) entry which is preliminary data.</text>
</comment>
<dbReference type="OrthoDB" id="1729737at2759"/>
<sequence>MLAMIGWGEYGAAIDLDSIEVQMNKLFSKGVSTVLANITIDAFDDREEIDPFQFRFPSDLGFFTMSLTLPDLSLESPLTIHGRYQGSFPDNLKAKGILGDLSSFTMDLKIQRAKDIPFDSEKYILVPKLSILTCNISRNKMLFWSLEEEGDPHRILDSEQPELILLQRLSVGFVDLIATAENIPPGSQEPELPQNSIFTENG</sequence>
<accession>A0A5B6WXJ3</accession>
<proteinExistence type="predicted"/>
<dbReference type="Proteomes" id="UP000325315">
    <property type="component" value="Unassembled WGS sequence"/>
</dbReference>
<protein>
    <submittedName>
        <fullName evidence="1">von Willebrand factor A domain-containing</fullName>
    </submittedName>
</protein>
<keyword evidence="2" id="KW-1185">Reference proteome</keyword>
<dbReference type="EMBL" id="SMMG02000001">
    <property type="protein sequence ID" value="KAA3486173.1"/>
    <property type="molecule type" value="Genomic_DNA"/>
</dbReference>
<evidence type="ECO:0000313" key="1">
    <source>
        <dbReference type="EMBL" id="KAA3486173.1"/>
    </source>
</evidence>
<dbReference type="AlphaFoldDB" id="A0A5B6WXJ3"/>
<organism evidence="1 2">
    <name type="scientific">Gossypium australe</name>
    <dbReference type="NCBI Taxonomy" id="47621"/>
    <lineage>
        <taxon>Eukaryota</taxon>
        <taxon>Viridiplantae</taxon>
        <taxon>Streptophyta</taxon>
        <taxon>Embryophyta</taxon>
        <taxon>Tracheophyta</taxon>
        <taxon>Spermatophyta</taxon>
        <taxon>Magnoliopsida</taxon>
        <taxon>eudicotyledons</taxon>
        <taxon>Gunneridae</taxon>
        <taxon>Pentapetalae</taxon>
        <taxon>rosids</taxon>
        <taxon>malvids</taxon>
        <taxon>Malvales</taxon>
        <taxon>Malvaceae</taxon>
        <taxon>Malvoideae</taxon>
        <taxon>Gossypium</taxon>
    </lineage>
</organism>
<dbReference type="PANTHER" id="PTHR46503">
    <property type="entry name" value="INTER-ALPHA-TRYPSIN INHIBITOR HEAVY CHAIN-LIKE PROTEIN"/>
    <property type="match status" value="1"/>
</dbReference>
<name>A0A5B6WXJ3_9ROSI</name>